<sequence length="117" mass="12296">MARRRILVVDDEMLVAMMLEDMLADLGYEVVGPCSTLNEALECASTEQLDCGIIDLNLGRGVLSTPVADVLNARGVPFLLATGYGANAQTDALGHSGLLGKPFSTSDVEAALKSLLD</sequence>
<organism evidence="4 5">
    <name type="scientific">Novosphingobium kalidii</name>
    <dbReference type="NCBI Taxonomy" id="3230299"/>
    <lineage>
        <taxon>Bacteria</taxon>
        <taxon>Pseudomonadati</taxon>
        <taxon>Pseudomonadota</taxon>
        <taxon>Alphaproteobacteria</taxon>
        <taxon>Sphingomonadales</taxon>
        <taxon>Sphingomonadaceae</taxon>
        <taxon>Novosphingobium</taxon>
    </lineage>
</organism>
<dbReference type="InterPro" id="IPR011006">
    <property type="entry name" value="CheY-like_superfamily"/>
</dbReference>
<feature type="domain" description="Response regulatory" evidence="3">
    <location>
        <begin position="5"/>
        <end position="116"/>
    </location>
</feature>
<evidence type="ECO:0000313" key="4">
    <source>
        <dbReference type="EMBL" id="MET1755968.1"/>
    </source>
</evidence>
<keyword evidence="5" id="KW-1185">Reference proteome</keyword>
<dbReference type="PANTHER" id="PTHR44591:SF24">
    <property type="entry name" value="PROTEIN-GLUTAMATE METHYLESTERASE_PROTEIN-GLUTAMINE GLUTAMINASE 1"/>
    <property type="match status" value="1"/>
</dbReference>
<evidence type="ECO:0000313" key="5">
    <source>
        <dbReference type="Proteomes" id="UP001548713"/>
    </source>
</evidence>
<feature type="modified residue" description="4-aspartylphosphate" evidence="2">
    <location>
        <position position="55"/>
    </location>
</feature>
<dbReference type="PROSITE" id="PS50110">
    <property type="entry name" value="RESPONSE_REGULATORY"/>
    <property type="match status" value="1"/>
</dbReference>
<dbReference type="Proteomes" id="UP001548713">
    <property type="component" value="Unassembled WGS sequence"/>
</dbReference>
<dbReference type="Pfam" id="PF00072">
    <property type="entry name" value="Response_reg"/>
    <property type="match status" value="1"/>
</dbReference>
<name>A0ABV2D2E2_9SPHN</name>
<proteinExistence type="predicted"/>
<dbReference type="SUPFAM" id="SSF52172">
    <property type="entry name" value="CheY-like"/>
    <property type="match status" value="1"/>
</dbReference>
<comment type="caution">
    <text evidence="4">The sequence shown here is derived from an EMBL/GenBank/DDBJ whole genome shotgun (WGS) entry which is preliminary data.</text>
</comment>
<evidence type="ECO:0000259" key="3">
    <source>
        <dbReference type="PROSITE" id="PS50110"/>
    </source>
</evidence>
<dbReference type="Gene3D" id="3.40.50.2300">
    <property type="match status" value="1"/>
</dbReference>
<keyword evidence="1 2" id="KW-0597">Phosphoprotein</keyword>
<dbReference type="InterPro" id="IPR001789">
    <property type="entry name" value="Sig_transdc_resp-reg_receiver"/>
</dbReference>
<evidence type="ECO:0000256" key="2">
    <source>
        <dbReference type="PROSITE-ProRule" id="PRU00169"/>
    </source>
</evidence>
<dbReference type="EMBL" id="JBEWLY010000017">
    <property type="protein sequence ID" value="MET1755968.1"/>
    <property type="molecule type" value="Genomic_DNA"/>
</dbReference>
<reference evidence="4 5" key="1">
    <citation type="submission" date="2024-07" db="EMBL/GenBank/DDBJ databases">
        <title>Novosphingobium kalidii RD2P27.</title>
        <authorList>
            <person name="Sun J.-Q."/>
        </authorList>
    </citation>
    <scope>NUCLEOTIDE SEQUENCE [LARGE SCALE GENOMIC DNA]</scope>
    <source>
        <strain evidence="4 5">RD2P27</strain>
    </source>
</reference>
<accession>A0ABV2D2E2</accession>
<gene>
    <name evidence="4" type="ORF">ABVV53_10935</name>
</gene>
<dbReference type="SMART" id="SM00448">
    <property type="entry name" value="REC"/>
    <property type="match status" value="1"/>
</dbReference>
<dbReference type="RefSeq" id="WP_353984460.1">
    <property type="nucleotide sequence ID" value="NZ_JBEWLY010000017.1"/>
</dbReference>
<evidence type="ECO:0000256" key="1">
    <source>
        <dbReference type="ARBA" id="ARBA00022553"/>
    </source>
</evidence>
<dbReference type="PANTHER" id="PTHR44591">
    <property type="entry name" value="STRESS RESPONSE REGULATOR PROTEIN 1"/>
    <property type="match status" value="1"/>
</dbReference>
<protein>
    <submittedName>
        <fullName evidence="4">Response regulator</fullName>
    </submittedName>
</protein>
<dbReference type="InterPro" id="IPR050595">
    <property type="entry name" value="Bact_response_regulator"/>
</dbReference>